<dbReference type="Proteomes" id="UP000299102">
    <property type="component" value="Unassembled WGS sequence"/>
</dbReference>
<keyword evidence="3" id="KW-1185">Reference proteome</keyword>
<protein>
    <submittedName>
        <fullName evidence="2">Uncharacterized protein</fullName>
    </submittedName>
</protein>
<gene>
    <name evidence="2" type="ORF">EVAR_40631_1</name>
</gene>
<name>A0A4C1X6U2_EUMVA</name>
<evidence type="ECO:0000256" key="1">
    <source>
        <dbReference type="SAM" id="MobiDB-lite"/>
    </source>
</evidence>
<organism evidence="2 3">
    <name type="scientific">Eumeta variegata</name>
    <name type="common">Bagworm moth</name>
    <name type="synonym">Eumeta japonica</name>
    <dbReference type="NCBI Taxonomy" id="151549"/>
    <lineage>
        <taxon>Eukaryota</taxon>
        <taxon>Metazoa</taxon>
        <taxon>Ecdysozoa</taxon>
        <taxon>Arthropoda</taxon>
        <taxon>Hexapoda</taxon>
        <taxon>Insecta</taxon>
        <taxon>Pterygota</taxon>
        <taxon>Neoptera</taxon>
        <taxon>Endopterygota</taxon>
        <taxon>Lepidoptera</taxon>
        <taxon>Glossata</taxon>
        <taxon>Ditrysia</taxon>
        <taxon>Tineoidea</taxon>
        <taxon>Psychidae</taxon>
        <taxon>Oiketicinae</taxon>
        <taxon>Eumeta</taxon>
    </lineage>
</organism>
<feature type="region of interest" description="Disordered" evidence="1">
    <location>
        <begin position="49"/>
        <end position="86"/>
    </location>
</feature>
<proteinExistence type="predicted"/>
<comment type="caution">
    <text evidence="2">The sequence shown here is derived from an EMBL/GenBank/DDBJ whole genome shotgun (WGS) entry which is preliminary data.</text>
</comment>
<dbReference type="EMBL" id="BGZK01000727">
    <property type="protein sequence ID" value="GBP58089.1"/>
    <property type="molecule type" value="Genomic_DNA"/>
</dbReference>
<reference evidence="2 3" key="1">
    <citation type="journal article" date="2019" name="Commun. Biol.">
        <title>The bagworm genome reveals a unique fibroin gene that provides high tensile strength.</title>
        <authorList>
            <person name="Kono N."/>
            <person name="Nakamura H."/>
            <person name="Ohtoshi R."/>
            <person name="Tomita M."/>
            <person name="Numata K."/>
            <person name="Arakawa K."/>
        </authorList>
    </citation>
    <scope>NUCLEOTIDE SEQUENCE [LARGE SCALE GENOMIC DNA]</scope>
</reference>
<dbReference type="AlphaFoldDB" id="A0A4C1X6U2"/>
<evidence type="ECO:0000313" key="2">
    <source>
        <dbReference type="EMBL" id="GBP58089.1"/>
    </source>
</evidence>
<accession>A0A4C1X6U2</accession>
<sequence length="102" mass="10890">MPVLFSHLEKLKSSRGVRALPSHRKGRTKRGPVAIRNCADEAFGGGAARAQARTVRPIKDVPISGPRGLSGDERPPEPPPISSPARRRCCCSFPSIVHGISA</sequence>
<evidence type="ECO:0000313" key="3">
    <source>
        <dbReference type="Proteomes" id="UP000299102"/>
    </source>
</evidence>